<comment type="caution">
    <text evidence="2">The sequence shown here is derived from an EMBL/GenBank/DDBJ whole genome shotgun (WGS) entry which is preliminary data.</text>
</comment>
<dbReference type="SUPFAM" id="SSF54909">
    <property type="entry name" value="Dimeric alpha+beta barrel"/>
    <property type="match status" value="1"/>
</dbReference>
<dbReference type="RefSeq" id="WP_057833826.1">
    <property type="nucleotide sequence ID" value="NZ_LLXZ01000012.1"/>
</dbReference>
<evidence type="ECO:0000313" key="2">
    <source>
        <dbReference type="EMBL" id="KRR14632.1"/>
    </source>
</evidence>
<dbReference type="InterPro" id="IPR011008">
    <property type="entry name" value="Dimeric_a/b-barrel"/>
</dbReference>
<dbReference type="EMBL" id="LLXZ01000012">
    <property type="protein sequence ID" value="KRR14632.1"/>
    <property type="molecule type" value="Genomic_DNA"/>
</dbReference>
<dbReference type="PANTHER" id="PTHR37811">
    <property type="entry name" value="BLL5343 PROTEIN"/>
    <property type="match status" value="1"/>
</dbReference>
<dbReference type="InterPro" id="IPR007138">
    <property type="entry name" value="ABM_dom"/>
</dbReference>
<accession>A0A0R3M3G2</accession>
<protein>
    <recommendedName>
        <fullName evidence="1">ABM domain-containing protein</fullName>
    </recommendedName>
</protein>
<sequence>MIGLFFEVQTRPGHRDQYLDLAASLKPDLEAMGGCLFIDRFRSLTRENLLLSYQIWQDEGALTAWRAHAHHHDVQTIGRARVFSDYRIRVAQVIHEAKPGQPAWQPARRTPYNDPARRKSTYMLAAESTSGTLPVATEWRSDAFASVYRDEHFAHLIDLPDEQAGVEFGSRLFADPAIQYFRVFEVMRDYGMFERTEAPQYYPPVKRERA</sequence>
<dbReference type="Pfam" id="PF03992">
    <property type="entry name" value="ABM"/>
    <property type="match status" value="1"/>
</dbReference>
<dbReference type="PANTHER" id="PTHR37811:SF2">
    <property type="entry name" value="ABM DOMAIN-CONTAINING PROTEIN"/>
    <property type="match status" value="1"/>
</dbReference>
<name>A0A0R3M3G2_9BRAD</name>
<dbReference type="InterPro" id="IPR052936">
    <property type="entry name" value="Jasmonate_Hydroxylase-like"/>
</dbReference>
<dbReference type="Gene3D" id="3.30.70.100">
    <property type="match status" value="1"/>
</dbReference>
<organism evidence="2 3">
    <name type="scientific">Bradyrhizobium jicamae</name>
    <dbReference type="NCBI Taxonomy" id="280332"/>
    <lineage>
        <taxon>Bacteria</taxon>
        <taxon>Pseudomonadati</taxon>
        <taxon>Pseudomonadota</taxon>
        <taxon>Alphaproteobacteria</taxon>
        <taxon>Hyphomicrobiales</taxon>
        <taxon>Nitrobacteraceae</taxon>
        <taxon>Bradyrhizobium</taxon>
    </lineage>
</organism>
<reference evidence="2 3" key="1">
    <citation type="submission" date="2014-03" db="EMBL/GenBank/DDBJ databases">
        <title>Bradyrhizobium valentinum sp. nov., isolated from effective nodules of Lupinus mariae-josephae, a lupine endemic of basic-lime soils in Eastern Spain.</title>
        <authorList>
            <person name="Duran D."/>
            <person name="Rey L."/>
            <person name="Navarro A."/>
            <person name="Busquets A."/>
            <person name="Imperial J."/>
            <person name="Ruiz-Argueso T."/>
        </authorList>
    </citation>
    <scope>NUCLEOTIDE SEQUENCE [LARGE SCALE GENOMIC DNA]</scope>
    <source>
        <strain evidence="2 3">PAC68</strain>
    </source>
</reference>
<feature type="domain" description="ABM" evidence="1">
    <location>
        <begin position="2"/>
        <end position="90"/>
    </location>
</feature>
<dbReference type="PROSITE" id="PS51725">
    <property type="entry name" value="ABM"/>
    <property type="match status" value="1"/>
</dbReference>
<dbReference type="AlphaFoldDB" id="A0A0R3M3G2"/>
<dbReference type="STRING" id="280332.CQ12_10910"/>
<gene>
    <name evidence="2" type="ORF">CQ12_10910</name>
</gene>
<evidence type="ECO:0000259" key="1">
    <source>
        <dbReference type="PROSITE" id="PS51725"/>
    </source>
</evidence>
<dbReference type="Proteomes" id="UP000050863">
    <property type="component" value="Unassembled WGS sequence"/>
</dbReference>
<dbReference type="OrthoDB" id="9797060at2"/>
<proteinExistence type="predicted"/>
<evidence type="ECO:0000313" key="3">
    <source>
        <dbReference type="Proteomes" id="UP000050863"/>
    </source>
</evidence>
<keyword evidence="3" id="KW-1185">Reference proteome</keyword>